<gene>
    <name evidence="2" type="ORF">METZ01_LOCUS443147</name>
</gene>
<evidence type="ECO:0000313" key="2">
    <source>
        <dbReference type="EMBL" id="SVD90293.1"/>
    </source>
</evidence>
<proteinExistence type="predicted"/>
<protein>
    <submittedName>
        <fullName evidence="2">Uncharacterized protein</fullName>
    </submittedName>
</protein>
<keyword evidence="1" id="KW-0812">Transmembrane</keyword>
<reference evidence="2" key="1">
    <citation type="submission" date="2018-05" db="EMBL/GenBank/DDBJ databases">
        <authorList>
            <person name="Lanie J.A."/>
            <person name="Ng W.-L."/>
            <person name="Kazmierczak K.M."/>
            <person name="Andrzejewski T.M."/>
            <person name="Davidsen T.M."/>
            <person name="Wayne K.J."/>
            <person name="Tettelin H."/>
            <person name="Glass J.I."/>
            <person name="Rusch D."/>
            <person name="Podicherti R."/>
            <person name="Tsui H.-C.T."/>
            <person name="Winkler M.E."/>
        </authorList>
    </citation>
    <scope>NUCLEOTIDE SEQUENCE</scope>
</reference>
<dbReference type="AlphaFoldDB" id="A0A382Z4B5"/>
<keyword evidence="1" id="KW-0472">Membrane</keyword>
<accession>A0A382Z4B5</accession>
<sequence>MDNTRDRLTIMAHKTDGVDSVVYYVTNLPEWWEFALIFSGYCAIAMTVFYAGLWIASRYMSPYK</sequence>
<dbReference type="EMBL" id="UINC01180879">
    <property type="protein sequence ID" value="SVD90293.1"/>
    <property type="molecule type" value="Genomic_DNA"/>
</dbReference>
<evidence type="ECO:0000256" key="1">
    <source>
        <dbReference type="SAM" id="Phobius"/>
    </source>
</evidence>
<name>A0A382Z4B5_9ZZZZ</name>
<keyword evidence="1" id="KW-1133">Transmembrane helix</keyword>
<feature type="transmembrane region" description="Helical" evidence="1">
    <location>
        <begin position="34"/>
        <end position="56"/>
    </location>
</feature>
<organism evidence="2">
    <name type="scientific">marine metagenome</name>
    <dbReference type="NCBI Taxonomy" id="408172"/>
    <lineage>
        <taxon>unclassified sequences</taxon>
        <taxon>metagenomes</taxon>
        <taxon>ecological metagenomes</taxon>
    </lineage>
</organism>